<sequence length="76" mass="8426">MKLGLSWNISLSTLTPGKDQMSKRIVQDTKVLSYITKAITSTENDYFVGNCEWKNGTRSDVVLQPKSSSMDLPPSS</sequence>
<comment type="caution">
    <text evidence="1">The sequence shown here is derived from an EMBL/GenBank/DDBJ whole genome shotgun (WGS) entry which is preliminary data.</text>
</comment>
<accession>A0A367JU93</accession>
<dbReference type="Proteomes" id="UP000253551">
    <property type="component" value="Unassembled WGS sequence"/>
</dbReference>
<organism evidence="1 2">
    <name type="scientific">Rhizopus stolonifer</name>
    <name type="common">Rhizopus nigricans</name>
    <dbReference type="NCBI Taxonomy" id="4846"/>
    <lineage>
        <taxon>Eukaryota</taxon>
        <taxon>Fungi</taxon>
        <taxon>Fungi incertae sedis</taxon>
        <taxon>Mucoromycota</taxon>
        <taxon>Mucoromycotina</taxon>
        <taxon>Mucoromycetes</taxon>
        <taxon>Mucorales</taxon>
        <taxon>Mucorineae</taxon>
        <taxon>Rhizopodaceae</taxon>
        <taxon>Rhizopus</taxon>
    </lineage>
</organism>
<keyword evidence="2" id="KW-1185">Reference proteome</keyword>
<evidence type="ECO:0000313" key="1">
    <source>
        <dbReference type="EMBL" id="RCH93419.1"/>
    </source>
</evidence>
<gene>
    <name evidence="1" type="ORF">CU098_010935</name>
</gene>
<name>A0A367JU93_RHIST</name>
<dbReference type="AlphaFoldDB" id="A0A367JU93"/>
<reference evidence="1 2" key="1">
    <citation type="journal article" date="2018" name="G3 (Bethesda)">
        <title>Phylogenetic and Phylogenomic Definition of Rhizopus Species.</title>
        <authorList>
            <person name="Gryganskyi A.P."/>
            <person name="Golan J."/>
            <person name="Dolatabadi S."/>
            <person name="Mondo S."/>
            <person name="Robb S."/>
            <person name="Idnurm A."/>
            <person name="Muszewska A."/>
            <person name="Steczkiewicz K."/>
            <person name="Masonjones S."/>
            <person name="Liao H.L."/>
            <person name="Gajdeczka M.T."/>
            <person name="Anike F."/>
            <person name="Vuek A."/>
            <person name="Anishchenko I.M."/>
            <person name="Voigt K."/>
            <person name="de Hoog G.S."/>
            <person name="Smith M.E."/>
            <person name="Heitman J."/>
            <person name="Vilgalys R."/>
            <person name="Stajich J.E."/>
        </authorList>
    </citation>
    <scope>NUCLEOTIDE SEQUENCE [LARGE SCALE GENOMIC DNA]</scope>
    <source>
        <strain evidence="1 2">LSU 92-RS-03</strain>
    </source>
</reference>
<evidence type="ECO:0000313" key="2">
    <source>
        <dbReference type="Proteomes" id="UP000253551"/>
    </source>
</evidence>
<proteinExistence type="predicted"/>
<protein>
    <submittedName>
        <fullName evidence="1">Uncharacterized protein</fullName>
    </submittedName>
</protein>
<dbReference type="EMBL" id="PJQM01002697">
    <property type="protein sequence ID" value="RCH93419.1"/>
    <property type="molecule type" value="Genomic_DNA"/>
</dbReference>
<dbReference type="OrthoDB" id="2283182at2759"/>